<protein>
    <submittedName>
        <fullName evidence="1">Uncharacterized protein</fullName>
    </submittedName>
</protein>
<proteinExistence type="predicted"/>
<dbReference type="EMBL" id="NESQ01000129">
    <property type="protein sequence ID" value="PUU78113.1"/>
    <property type="molecule type" value="Genomic_DNA"/>
</dbReference>
<keyword evidence="2" id="KW-1185">Reference proteome</keyword>
<sequence length="160" mass="17398">MAFGCLAEEGGGGGYRYVVWDFVRGGPFNYLVWPSEGVIFSDFLGRETRGIYLVSLRAKLCYGDIEGSENGRGVISPLCFMTSKESPPFTCSRVSSPSEGLYLRLWLFLVRSATVIDKSKGELIKNAPGDAHALGDTFIRYPAIGGLQAQYTSCPCRGAC</sequence>
<comment type="caution">
    <text evidence="1">The sequence shown here is derived from an EMBL/GenBank/DDBJ whole genome shotgun (WGS) entry which is preliminary data.</text>
</comment>
<dbReference type="Proteomes" id="UP000244722">
    <property type="component" value="Unassembled WGS sequence"/>
</dbReference>
<reference evidence="1 2" key="1">
    <citation type="submission" date="2017-04" db="EMBL/GenBank/DDBJ databases">
        <title>Draft genome sequence of Tuber borchii Vittad., a whitish edible truffle.</title>
        <authorList>
            <consortium name="DOE Joint Genome Institute"/>
            <person name="Murat C."/>
            <person name="Kuo A."/>
            <person name="Barry K.W."/>
            <person name="Clum A."/>
            <person name="Dockter R.B."/>
            <person name="Fauchery L."/>
            <person name="Iotti M."/>
            <person name="Kohler A."/>
            <person name="Labutti K."/>
            <person name="Lindquist E.A."/>
            <person name="Lipzen A."/>
            <person name="Ohm R.A."/>
            <person name="Wang M."/>
            <person name="Grigoriev I.V."/>
            <person name="Zambonelli A."/>
            <person name="Martin F.M."/>
        </authorList>
    </citation>
    <scope>NUCLEOTIDE SEQUENCE [LARGE SCALE GENOMIC DNA]</scope>
    <source>
        <strain evidence="1 2">Tbo3840</strain>
    </source>
</reference>
<organism evidence="1 2">
    <name type="scientific">Tuber borchii</name>
    <name type="common">White truffle</name>
    <dbReference type="NCBI Taxonomy" id="42251"/>
    <lineage>
        <taxon>Eukaryota</taxon>
        <taxon>Fungi</taxon>
        <taxon>Dikarya</taxon>
        <taxon>Ascomycota</taxon>
        <taxon>Pezizomycotina</taxon>
        <taxon>Pezizomycetes</taxon>
        <taxon>Pezizales</taxon>
        <taxon>Tuberaceae</taxon>
        <taxon>Tuber</taxon>
    </lineage>
</organism>
<evidence type="ECO:0000313" key="2">
    <source>
        <dbReference type="Proteomes" id="UP000244722"/>
    </source>
</evidence>
<evidence type="ECO:0000313" key="1">
    <source>
        <dbReference type="EMBL" id="PUU78113.1"/>
    </source>
</evidence>
<name>A0A2T6ZRM1_TUBBO</name>
<accession>A0A2T6ZRM1</accession>
<gene>
    <name evidence="1" type="ORF">B9Z19DRAFT_1084818</name>
</gene>
<dbReference type="AlphaFoldDB" id="A0A2T6ZRM1"/>